<name>A0A517SEL4_9PLAN</name>
<feature type="compositionally biased region" description="Polar residues" evidence="1">
    <location>
        <begin position="156"/>
        <end position="168"/>
    </location>
</feature>
<feature type="region of interest" description="Disordered" evidence="1">
    <location>
        <begin position="35"/>
        <end position="175"/>
    </location>
</feature>
<dbReference type="RefSeq" id="WP_145030416.1">
    <property type="nucleotide sequence ID" value="NZ_CP036271.1"/>
</dbReference>
<dbReference type="AlphaFoldDB" id="A0A517SEL4"/>
<dbReference type="KEGG" id="ccos:Pan44_26030"/>
<sequence>MGSGGSFVALLLSVPLTAVALVGVVGVPKLQEMLSPASSHGDDEFGEDGFTPRARSKRGSSKLGRDSDPEAAPWDEVGGLEDEADEFGGKPKSARSRSSLARGNKSKPADDSFGSDLDEEPDDFFKNPPRSRFGQSPKEPEAIEPMVATEPFKSRPSVTTAEHTTPAPSQARPDGFAAGVEKLRAMGVDRFHLEPGLEAGQYLFVCQVEAAGEAGTIHRFEAEAADPAAAVTEVTRQLSDWQAESSVTKTAGVEFRR</sequence>
<protein>
    <submittedName>
        <fullName evidence="2">Uncharacterized protein</fullName>
    </submittedName>
</protein>
<dbReference type="EMBL" id="CP036271">
    <property type="protein sequence ID" value="QDT54570.1"/>
    <property type="molecule type" value="Genomic_DNA"/>
</dbReference>
<proteinExistence type="predicted"/>
<dbReference type="Proteomes" id="UP000315700">
    <property type="component" value="Chromosome"/>
</dbReference>
<accession>A0A517SEL4</accession>
<reference evidence="2 3" key="1">
    <citation type="submission" date="2019-02" db="EMBL/GenBank/DDBJ databases">
        <title>Deep-cultivation of Planctomycetes and their phenomic and genomic characterization uncovers novel biology.</title>
        <authorList>
            <person name="Wiegand S."/>
            <person name="Jogler M."/>
            <person name="Boedeker C."/>
            <person name="Pinto D."/>
            <person name="Vollmers J."/>
            <person name="Rivas-Marin E."/>
            <person name="Kohn T."/>
            <person name="Peeters S.H."/>
            <person name="Heuer A."/>
            <person name="Rast P."/>
            <person name="Oberbeckmann S."/>
            <person name="Bunk B."/>
            <person name="Jeske O."/>
            <person name="Meyerdierks A."/>
            <person name="Storesund J.E."/>
            <person name="Kallscheuer N."/>
            <person name="Luecker S."/>
            <person name="Lage O.M."/>
            <person name="Pohl T."/>
            <person name="Merkel B.J."/>
            <person name="Hornburger P."/>
            <person name="Mueller R.-W."/>
            <person name="Bruemmer F."/>
            <person name="Labrenz M."/>
            <person name="Spormann A.M."/>
            <person name="Op den Camp H."/>
            <person name="Overmann J."/>
            <person name="Amann R."/>
            <person name="Jetten M.S.M."/>
            <person name="Mascher T."/>
            <person name="Medema M.H."/>
            <person name="Devos D.P."/>
            <person name="Kaster A.-K."/>
            <person name="Ovreas L."/>
            <person name="Rohde M."/>
            <person name="Galperin M.Y."/>
            <person name="Jogler C."/>
        </authorList>
    </citation>
    <scope>NUCLEOTIDE SEQUENCE [LARGE SCALE GENOMIC DNA]</scope>
    <source>
        <strain evidence="2 3">Pan44</strain>
    </source>
</reference>
<evidence type="ECO:0000313" key="2">
    <source>
        <dbReference type="EMBL" id="QDT54570.1"/>
    </source>
</evidence>
<evidence type="ECO:0000313" key="3">
    <source>
        <dbReference type="Proteomes" id="UP000315700"/>
    </source>
</evidence>
<keyword evidence="3" id="KW-1185">Reference proteome</keyword>
<dbReference type="InParanoid" id="A0A517SEL4"/>
<gene>
    <name evidence="2" type="ORF">Pan44_26030</name>
</gene>
<evidence type="ECO:0000256" key="1">
    <source>
        <dbReference type="SAM" id="MobiDB-lite"/>
    </source>
</evidence>
<organism evidence="2 3">
    <name type="scientific">Caulifigura coniformis</name>
    <dbReference type="NCBI Taxonomy" id="2527983"/>
    <lineage>
        <taxon>Bacteria</taxon>
        <taxon>Pseudomonadati</taxon>
        <taxon>Planctomycetota</taxon>
        <taxon>Planctomycetia</taxon>
        <taxon>Planctomycetales</taxon>
        <taxon>Planctomycetaceae</taxon>
        <taxon>Caulifigura</taxon>
    </lineage>
</organism>